<gene>
    <name evidence="1" type="ORF">VNO77_21937</name>
</gene>
<proteinExistence type="predicted"/>
<dbReference type="AlphaFoldDB" id="A0AAN9QAK6"/>
<evidence type="ECO:0000313" key="2">
    <source>
        <dbReference type="Proteomes" id="UP001367508"/>
    </source>
</evidence>
<protein>
    <submittedName>
        <fullName evidence="1">Uncharacterized protein</fullName>
    </submittedName>
</protein>
<dbReference type="PANTHER" id="PTHR33544:SF14">
    <property type="entry name" value="PROTEIN, PUTATIVE-RELATED"/>
    <property type="match status" value="1"/>
</dbReference>
<accession>A0AAN9QAK6</accession>
<keyword evidence="2" id="KW-1185">Reference proteome</keyword>
<dbReference type="PANTHER" id="PTHR33544">
    <property type="entry name" value="DUF4005 DOMAIN-CONTAINING PROTEIN-RELATED"/>
    <property type="match status" value="1"/>
</dbReference>
<sequence>MKGSRVATVFSSQNVDMSIGWPLGLGFLNMRLRVVESHPSASGEPYHLHVPTTSFSSFSSSNLDTESTASFFQDNSVSLAQLIGIRAGDRGRLYFPNSLRFEEKENKLTKSSSSDASHVQGVDMSPLVCIPMLLHTLQKIRKRKKSTRN</sequence>
<dbReference type="EMBL" id="JAYMYQ010000005">
    <property type="protein sequence ID" value="KAK7327844.1"/>
    <property type="molecule type" value="Genomic_DNA"/>
</dbReference>
<organism evidence="1 2">
    <name type="scientific">Canavalia gladiata</name>
    <name type="common">Sword bean</name>
    <name type="synonym">Dolichos gladiatus</name>
    <dbReference type="NCBI Taxonomy" id="3824"/>
    <lineage>
        <taxon>Eukaryota</taxon>
        <taxon>Viridiplantae</taxon>
        <taxon>Streptophyta</taxon>
        <taxon>Embryophyta</taxon>
        <taxon>Tracheophyta</taxon>
        <taxon>Spermatophyta</taxon>
        <taxon>Magnoliopsida</taxon>
        <taxon>eudicotyledons</taxon>
        <taxon>Gunneridae</taxon>
        <taxon>Pentapetalae</taxon>
        <taxon>rosids</taxon>
        <taxon>fabids</taxon>
        <taxon>Fabales</taxon>
        <taxon>Fabaceae</taxon>
        <taxon>Papilionoideae</taxon>
        <taxon>50 kb inversion clade</taxon>
        <taxon>NPAAA clade</taxon>
        <taxon>indigoferoid/millettioid clade</taxon>
        <taxon>Phaseoleae</taxon>
        <taxon>Canavalia</taxon>
    </lineage>
</organism>
<name>A0AAN9QAK6_CANGL</name>
<comment type="caution">
    <text evidence="1">The sequence shown here is derived from an EMBL/GenBank/DDBJ whole genome shotgun (WGS) entry which is preliminary data.</text>
</comment>
<dbReference type="Proteomes" id="UP001367508">
    <property type="component" value="Unassembled WGS sequence"/>
</dbReference>
<evidence type="ECO:0000313" key="1">
    <source>
        <dbReference type="EMBL" id="KAK7327844.1"/>
    </source>
</evidence>
<dbReference type="InterPro" id="IPR040344">
    <property type="entry name" value="At3g17950-like"/>
</dbReference>
<reference evidence="1 2" key="1">
    <citation type="submission" date="2024-01" db="EMBL/GenBank/DDBJ databases">
        <title>The genomes of 5 underutilized Papilionoideae crops provide insights into root nodulation and disease resistanc.</title>
        <authorList>
            <person name="Jiang F."/>
        </authorList>
    </citation>
    <scope>NUCLEOTIDE SEQUENCE [LARGE SCALE GENOMIC DNA]</scope>
    <source>
        <strain evidence="1">LVBAO_FW01</strain>
        <tissue evidence="1">Leaves</tissue>
    </source>
</reference>